<accession>A0ABT0YUH6</accession>
<gene>
    <name evidence="1" type="ORF">M8A51_23005</name>
</gene>
<sequence>MSEDSRKHLIVITCGEAIGDPEGLIGGRRSHVLTATGRRQALLAGVELAHYCEQQEIRLADAVWLASPVARAVQSLWQVVAGLRETGLGPKRIDPRSEDGMSALDAGRLTGLRRADVLKLHPQVQADVDYAWPGGESLRAVRARSTSCLERHLLDNTGKAYVVVTHRAVWTALLTPSVYDNPDEQASALALEPKYARFAAFTFRNPNGLTTGLDLTHLPS</sequence>
<dbReference type="InterPro" id="IPR050275">
    <property type="entry name" value="PGM_Phosphatase"/>
</dbReference>
<evidence type="ECO:0000313" key="2">
    <source>
        <dbReference type="Proteomes" id="UP001165541"/>
    </source>
</evidence>
<proteinExistence type="predicted"/>
<organism evidence="1 2">
    <name type="scientific">Caldimonas mangrovi</name>
    <dbReference type="NCBI Taxonomy" id="2944811"/>
    <lineage>
        <taxon>Bacteria</taxon>
        <taxon>Pseudomonadati</taxon>
        <taxon>Pseudomonadota</taxon>
        <taxon>Betaproteobacteria</taxon>
        <taxon>Burkholderiales</taxon>
        <taxon>Sphaerotilaceae</taxon>
        <taxon>Caldimonas</taxon>
    </lineage>
</organism>
<dbReference type="Proteomes" id="UP001165541">
    <property type="component" value="Unassembled WGS sequence"/>
</dbReference>
<dbReference type="Pfam" id="PF00300">
    <property type="entry name" value="His_Phos_1"/>
    <property type="match status" value="1"/>
</dbReference>
<reference evidence="1" key="1">
    <citation type="submission" date="2022-05" db="EMBL/GenBank/DDBJ databases">
        <title>Schlegelella sp. nov., isolated from mangrove soil.</title>
        <authorList>
            <person name="Liu Y."/>
            <person name="Ge X."/>
            <person name="Liu W."/>
        </authorList>
    </citation>
    <scope>NUCLEOTIDE SEQUENCE</scope>
    <source>
        <strain evidence="1">S2-27</strain>
    </source>
</reference>
<dbReference type="SMART" id="SM00855">
    <property type="entry name" value="PGAM"/>
    <property type="match status" value="1"/>
</dbReference>
<dbReference type="CDD" id="cd07040">
    <property type="entry name" value="HP"/>
    <property type="match status" value="1"/>
</dbReference>
<keyword evidence="2" id="KW-1185">Reference proteome</keyword>
<dbReference type="EMBL" id="JAMKFE010000019">
    <property type="protein sequence ID" value="MCM5682407.1"/>
    <property type="molecule type" value="Genomic_DNA"/>
</dbReference>
<dbReference type="PANTHER" id="PTHR48100">
    <property type="entry name" value="BROAD-SPECIFICITY PHOSPHATASE YOR283W-RELATED"/>
    <property type="match status" value="1"/>
</dbReference>
<dbReference type="RefSeq" id="WP_251780884.1">
    <property type="nucleotide sequence ID" value="NZ_JAMKFE010000019.1"/>
</dbReference>
<dbReference type="SUPFAM" id="SSF53254">
    <property type="entry name" value="Phosphoglycerate mutase-like"/>
    <property type="match status" value="1"/>
</dbReference>
<dbReference type="InterPro" id="IPR013078">
    <property type="entry name" value="His_Pase_superF_clade-1"/>
</dbReference>
<name>A0ABT0YUH6_9BURK</name>
<dbReference type="InterPro" id="IPR029033">
    <property type="entry name" value="His_PPase_superfam"/>
</dbReference>
<comment type="caution">
    <text evidence="1">The sequence shown here is derived from an EMBL/GenBank/DDBJ whole genome shotgun (WGS) entry which is preliminary data.</text>
</comment>
<evidence type="ECO:0000313" key="1">
    <source>
        <dbReference type="EMBL" id="MCM5682407.1"/>
    </source>
</evidence>
<dbReference type="Gene3D" id="3.40.50.1240">
    <property type="entry name" value="Phosphoglycerate mutase-like"/>
    <property type="match status" value="1"/>
</dbReference>
<protein>
    <submittedName>
        <fullName evidence="1">Phosphoglycerate mutase family protein</fullName>
    </submittedName>
</protein>
<dbReference type="PANTHER" id="PTHR48100:SF1">
    <property type="entry name" value="HISTIDINE PHOSPHATASE FAMILY PROTEIN-RELATED"/>
    <property type="match status" value="1"/>
</dbReference>